<dbReference type="EMBL" id="LIBJ01000051">
    <property type="protein sequence ID" value="KRO48978.1"/>
    <property type="molecule type" value="Genomic_DNA"/>
</dbReference>
<dbReference type="PANTHER" id="PTHR11699">
    <property type="entry name" value="ALDEHYDE DEHYDROGENASE-RELATED"/>
    <property type="match status" value="1"/>
</dbReference>
<evidence type="ECO:0000256" key="1">
    <source>
        <dbReference type="ARBA" id="ARBA00009986"/>
    </source>
</evidence>
<feature type="domain" description="Aldehyde dehydrogenase" evidence="3">
    <location>
        <begin position="29"/>
        <end position="493"/>
    </location>
</feature>
<dbReference type="InterPro" id="IPR016162">
    <property type="entry name" value="Ald_DH_N"/>
</dbReference>
<evidence type="ECO:0000256" key="2">
    <source>
        <dbReference type="ARBA" id="ARBA00023002"/>
    </source>
</evidence>
<dbReference type="InterPro" id="IPR016161">
    <property type="entry name" value="Ald_DH/histidinol_DH"/>
</dbReference>
<accession>A0A0R2QIX0</accession>
<dbReference type="Gene3D" id="3.40.309.10">
    <property type="entry name" value="Aldehyde Dehydrogenase, Chain A, domain 2"/>
    <property type="match status" value="1"/>
</dbReference>
<dbReference type="FunFam" id="3.40.309.10:FF:000012">
    <property type="entry name" value="Betaine aldehyde dehydrogenase"/>
    <property type="match status" value="1"/>
</dbReference>
<dbReference type="SUPFAM" id="SSF53720">
    <property type="entry name" value="ALDH-like"/>
    <property type="match status" value="1"/>
</dbReference>
<protein>
    <submittedName>
        <fullName evidence="4">Aldehyde dehydrogenase</fullName>
    </submittedName>
</protein>
<dbReference type="CDD" id="cd07112">
    <property type="entry name" value="ALDH_GABALDH-PuuC"/>
    <property type="match status" value="1"/>
</dbReference>
<dbReference type="FunFam" id="3.40.605.10:FF:000001">
    <property type="entry name" value="Aldehyde dehydrogenase 1"/>
    <property type="match status" value="1"/>
</dbReference>
<dbReference type="Gene3D" id="3.40.605.10">
    <property type="entry name" value="Aldehyde Dehydrogenase, Chain A, domain 1"/>
    <property type="match status" value="1"/>
</dbReference>
<proteinExistence type="inferred from homology"/>
<sequence length="498" mass="53694">MTTQLTLADWTKRAGQQVSRTQLFIDGKFVDAASGKTFESINPRDGSVIAHIAEGDVEDVNRAVAVAKRTFDAGIWSEMAPLDRKNVMLNWAQLIRDHAEELALLETMNCGKPISDSLNVDVASCANNIQWYAETIDKLYGEIAPVPRDSIALIEREPMGVVGAVVPWNYPLIISSWKVGAALAGGNSVILKPAEQSPLSALLFAELAVQAGLPAGVFNVVNGFGPSCGGTLGRHMDVNKLAFTGSTEVGKYFLKYSAESNAKAVSLELGGKTPHVVLSDCPDIDAAASAIAWGVFYNAGQTCHAGTRMVVDQKIEDELLQKIQDVSKTIMPGDTYDPKTAMGTIVDRSQFDRVNEYINIGKSEGAIVHTGGSPVEPVKGGIFIPPTIFKGVKPGMRIEQEEIFGPVLGSIRVTNDEDAVRIANDSQYGLAAALWTRDVSKAHKIARQLRAGTVWVNTFDRGSITTPFGGFKQSGTGRDRSLHSIEGYTNLKTTWIQL</sequence>
<dbReference type="Proteomes" id="UP000051017">
    <property type="component" value="Unassembled WGS sequence"/>
</dbReference>
<evidence type="ECO:0000313" key="4">
    <source>
        <dbReference type="EMBL" id="KRO48978.1"/>
    </source>
</evidence>
<dbReference type="InterPro" id="IPR016163">
    <property type="entry name" value="Ald_DH_C"/>
</dbReference>
<dbReference type="AlphaFoldDB" id="A0A0R2QIX0"/>
<dbReference type="GO" id="GO:0016620">
    <property type="term" value="F:oxidoreductase activity, acting on the aldehyde or oxo group of donors, NAD or NADP as acceptor"/>
    <property type="evidence" value="ECO:0007669"/>
    <property type="project" value="InterPro"/>
</dbReference>
<name>A0A0R2QIX0_9ACTN</name>
<organism evidence="4 5">
    <name type="scientific">Acidimicrobiia bacterium BACL6 MAG-120924-bin43</name>
    <dbReference type="NCBI Taxonomy" id="1655583"/>
    <lineage>
        <taxon>Bacteria</taxon>
        <taxon>Bacillati</taxon>
        <taxon>Actinomycetota</taxon>
        <taxon>Acidimicrobiia</taxon>
        <taxon>acIV cluster</taxon>
    </lineage>
</organism>
<evidence type="ECO:0000259" key="3">
    <source>
        <dbReference type="Pfam" id="PF00171"/>
    </source>
</evidence>
<keyword evidence="2" id="KW-0560">Oxidoreductase</keyword>
<comment type="caution">
    <text evidence="4">The sequence shown here is derived from an EMBL/GenBank/DDBJ whole genome shotgun (WGS) entry which is preliminary data.</text>
</comment>
<evidence type="ECO:0000313" key="5">
    <source>
        <dbReference type="Proteomes" id="UP000051017"/>
    </source>
</evidence>
<comment type="similarity">
    <text evidence="1">Belongs to the aldehyde dehydrogenase family.</text>
</comment>
<dbReference type="InterPro" id="IPR015590">
    <property type="entry name" value="Aldehyde_DH_dom"/>
</dbReference>
<gene>
    <name evidence="4" type="ORF">ABR75_02885</name>
</gene>
<reference evidence="4 5" key="1">
    <citation type="submission" date="2015-10" db="EMBL/GenBank/DDBJ databases">
        <title>Metagenome-Assembled Genomes uncover a global brackish microbiome.</title>
        <authorList>
            <person name="Hugerth L.W."/>
            <person name="Larsson J."/>
            <person name="Alneberg J."/>
            <person name="Lindh M.V."/>
            <person name="Legrand C."/>
            <person name="Pinhassi J."/>
            <person name="Andersson A.F."/>
        </authorList>
    </citation>
    <scope>NUCLEOTIDE SEQUENCE [LARGE SCALE GENOMIC DNA]</scope>
    <source>
        <strain evidence="4">BACL6 MAG-120924-bin43</strain>
    </source>
</reference>
<dbReference type="Pfam" id="PF00171">
    <property type="entry name" value="Aldedh"/>
    <property type="match status" value="1"/>
</dbReference>